<dbReference type="AlphaFoldDB" id="A0AAV2TLV8"/>
<evidence type="ECO:0000256" key="8">
    <source>
        <dbReference type="ARBA" id="ARBA00022835"/>
    </source>
</evidence>
<evidence type="ECO:0000256" key="3">
    <source>
        <dbReference type="ARBA" id="ARBA00005785"/>
    </source>
</evidence>
<keyword evidence="7" id="KW-0378">Hydrolase</keyword>
<dbReference type="Pfam" id="PF17849">
    <property type="entry name" value="OB_Dis3"/>
    <property type="match status" value="1"/>
</dbReference>
<dbReference type="GO" id="GO:0000175">
    <property type="term" value="F:3'-5'-RNA exonuclease activity"/>
    <property type="evidence" value="ECO:0007669"/>
    <property type="project" value="UniProtKB-ARBA"/>
</dbReference>
<evidence type="ECO:0000256" key="15">
    <source>
        <dbReference type="RuleBase" id="RU003901"/>
    </source>
</evidence>
<evidence type="ECO:0000256" key="9">
    <source>
        <dbReference type="ARBA" id="ARBA00022839"/>
    </source>
</evidence>
<name>A0AAV2TLV8_CALDB</name>
<evidence type="ECO:0000256" key="2">
    <source>
        <dbReference type="ARBA" id="ARBA00004123"/>
    </source>
</evidence>
<organism evidence="18 19">
    <name type="scientific">Calicophoron daubneyi</name>
    <name type="common">Rumen fluke</name>
    <name type="synonym">Paramphistomum daubneyi</name>
    <dbReference type="NCBI Taxonomy" id="300641"/>
    <lineage>
        <taxon>Eukaryota</taxon>
        <taxon>Metazoa</taxon>
        <taxon>Spiralia</taxon>
        <taxon>Lophotrochozoa</taxon>
        <taxon>Platyhelminthes</taxon>
        <taxon>Trematoda</taxon>
        <taxon>Digenea</taxon>
        <taxon>Plagiorchiida</taxon>
        <taxon>Pronocephalata</taxon>
        <taxon>Paramphistomoidea</taxon>
        <taxon>Paramphistomidae</taxon>
        <taxon>Calicophoron</taxon>
    </lineage>
</organism>
<evidence type="ECO:0000256" key="16">
    <source>
        <dbReference type="SAM" id="MobiDB-lite"/>
    </source>
</evidence>
<dbReference type="InterPro" id="IPR050180">
    <property type="entry name" value="RNR_Ribonuclease"/>
</dbReference>
<dbReference type="Gene3D" id="2.40.50.690">
    <property type="match status" value="1"/>
</dbReference>
<dbReference type="GO" id="GO:0016075">
    <property type="term" value="P:rRNA catabolic process"/>
    <property type="evidence" value="ECO:0007669"/>
    <property type="project" value="TreeGrafter"/>
</dbReference>
<dbReference type="CDD" id="cd09862">
    <property type="entry name" value="PIN_Rrp44-like"/>
    <property type="match status" value="1"/>
</dbReference>
<dbReference type="GO" id="GO:0000176">
    <property type="term" value="C:nuclear exosome (RNase complex)"/>
    <property type="evidence" value="ECO:0007669"/>
    <property type="project" value="UniProtKB-ARBA"/>
</dbReference>
<evidence type="ECO:0000313" key="19">
    <source>
        <dbReference type="Proteomes" id="UP001497525"/>
    </source>
</evidence>
<sequence>MSSVYSILRDRSEKIVRYKTPRGKEVCLTREVYLRDDVCCKCSVCKNPHCQSSPGGGHLLPAELKLYVIVDGNYALHYWEIFELEDIKGIILTLTTANFVQQQAATKRPYKRLRASLEDPAHSCILFDNEFHKSCFRCPLFDESALDFTSRMNWIAANWYQRHLGSSVCVVLVSDNRSTLSPDAVKAIQPLQTSEGATVMTLPELLQVYYPTLRAAQLLFESLHASLQTKTADLSGVPGSTAENGKTSILPTDPGPGNVYPAHLPESALLAGLRSGQFIRGVLRVSRFRASTEAMVTLTDASVVKHQPELKEALASRSEIAVHGMQYRNRAIDGDQVVIRLLPRAQWTSVSSNISASENCAAEVMETTIGAAECRKEEECVASTPALGPLPCGFVVGIASRNWRDYVCTYVKDENAKGTDSIQEVGWILATPWDRRVPRIRLHTTQASVLARERFVVRIDSWDACSSYPNGHFVQSLGRIGDLETETQTLLIEHNLAIRAFNDAQLAELAPYSARRPWCADPKEVKLRRDLRSPAVSGNPLSEDLLVFSIDPEGCQDVDDTLSVKWLTPIQAEDGTQHRRLQLGVHIADVTYFVPFGGFVDAEAKRRSTSIYLADRRYDMLPGILSGDICSLWSGVDRYAVSVIWEIDMDTFDVLDTWFGRTIIRSSYKMSYEVAQRLYNPDPSEGDAKSLGAGDRLLKKMGGIDEVKKLIPELKDLGTDAVLTKLTELENAIKLLVEVASNIRTRRVARGGLELDSIEISVRFEDQQTRSGKLEDLIPKEPLEMHGTVAELMIFANHWVARRCLESYPERSCLRRHPPPRPEFFEELQQCAASRGIALDVGSNRALSSSLALANDPKDPEVKKVLLQLTTRAMANALYFSTGANSLTREQFAHYGLALNLYTHFTSPIRRYADMIVHRILLTSLGDCRSAVTKPTAPEEEESSDRKDNLFTSEELSAICQHMNEQHWAAQQVQRSSTELFQALFFRSLPETDPLRRADGIICQLRGDNGFVVLVSRFGVRGAVCIKDHSGRIAWAQDAGGTGPISWVSSEDGYQVTRIHRTGTTDCGHLEVRKMATNETQTYRVFDHVTVSIHVSESVAHGLGLRLELLTGPRASTKDDETLTVDPKQVKTGLIESVRATNAERLRKRAAEEAMTEDAEGVALDQDALISKLHDPTSIYHRFHKMLRTGVERN</sequence>
<feature type="region of interest" description="Disordered" evidence="16">
    <location>
        <begin position="233"/>
        <end position="257"/>
    </location>
</feature>
<dbReference type="GO" id="GO:0006364">
    <property type="term" value="P:rRNA processing"/>
    <property type="evidence" value="ECO:0007669"/>
    <property type="project" value="UniProtKB-KW"/>
</dbReference>
<evidence type="ECO:0000256" key="10">
    <source>
        <dbReference type="ARBA" id="ARBA00022842"/>
    </source>
</evidence>
<keyword evidence="5" id="KW-0698">rRNA processing</keyword>
<evidence type="ECO:0000256" key="4">
    <source>
        <dbReference type="ARBA" id="ARBA00016366"/>
    </source>
</evidence>
<evidence type="ECO:0000313" key="18">
    <source>
        <dbReference type="EMBL" id="CAL5136417.1"/>
    </source>
</evidence>
<evidence type="ECO:0000256" key="6">
    <source>
        <dbReference type="ARBA" id="ARBA00022722"/>
    </source>
</evidence>
<dbReference type="Gene3D" id="3.40.50.1010">
    <property type="entry name" value="5'-nuclease"/>
    <property type="match status" value="1"/>
</dbReference>
<feature type="compositionally biased region" description="Polar residues" evidence="16">
    <location>
        <begin position="241"/>
        <end position="250"/>
    </location>
</feature>
<reference evidence="18" key="1">
    <citation type="submission" date="2024-06" db="EMBL/GenBank/DDBJ databases">
        <authorList>
            <person name="Liu X."/>
            <person name="Lenzi L."/>
            <person name="Haldenby T S."/>
            <person name="Uol C."/>
        </authorList>
    </citation>
    <scope>NUCLEOTIDE SEQUENCE</scope>
</reference>
<keyword evidence="11" id="KW-0694">RNA-binding</keyword>
<dbReference type="SMART" id="SM00955">
    <property type="entry name" value="RNB"/>
    <property type="match status" value="1"/>
</dbReference>
<keyword evidence="8" id="KW-0271">Exosome</keyword>
<dbReference type="SUPFAM" id="SSF50249">
    <property type="entry name" value="Nucleic acid-binding proteins"/>
    <property type="match status" value="2"/>
</dbReference>
<evidence type="ECO:0000259" key="17">
    <source>
        <dbReference type="SMART" id="SM00955"/>
    </source>
</evidence>
<feature type="domain" description="RNB" evidence="17">
    <location>
        <begin position="528"/>
        <end position="927"/>
    </location>
</feature>
<keyword evidence="12" id="KW-0539">Nucleus</keyword>
<evidence type="ECO:0000256" key="5">
    <source>
        <dbReference type="ARBA" id="ARBA00022552"/>
    </source>
</evidence>
<keyword evidence="9" id="KW-0269">Exonuclease</keyword>
<dbReference type="Pfam" id="PF00773">
    <property type="entry name" value="RNB"/>
    <property type="match status" value="1"/>
</dbReference>
<evidence type="ECO:0000256" key="1">
    <source>
        <dbReference type="ARBA" id="ARBA00001946"/>
    </source>
</evidence>
<evidence type="ECO:0000256" key="11">
    <source>
        <dbReference type="ARBA" id="ARBA00022884"/>
    </source>
</evidence>
<proteinExistence type="inferred from homology"/>
<dbReference type="EMBL" id="CAXLJL010000312">
    <property type="protein sequence ID" value="CAL5136417.1"/>
    <property type="molecule type" value="Genomic_DNA"/>
</dbReference>
<dbReference type="Proteomes" id="UP001497525">
    <property type="component" value="Unassembled WGS sequence"/>
</dbReference>
<dbReference type="GO" id="GO:0000177">
    <property type="term" value="C:cytoplasmic exosome (RNase complex)"/>
    <property type="evidence" value="ECO:0007669"/>
    <property type="project" value="TreeGrafter"/>
</dbReference>
<evidence type="ECO:0000256" key="7">
    <source>
        <dbReference type="ARBA" id="ARBA00022801"/>
    </source>
</evidence>
<dbReference type="InterPro" id="IPR001900">
    <property type="entry name" value="RNase_II/R"/>
</dbReference>
<comment type="similarity">
    <text evidence="3 15">Belongs to the RNR ribonuclease family.</text>
</comment>
<evidence type="ECO:0000256" key="14">
    <source>
        <dbReference type="ARBA" id="ARBA00077930"/>
    </source>
</evidence>
<gene>
    <name evidence="18" type="ORF">CDAUBV1_LOCUS10512</name>
</gene>
<dbReference type="InterPro" id="IPR041505">
    <property type="entry name" value="Dis3_CSD2"/>
</dbReference>
<keyword evidence="10" id="KW-0460">Magnesium</keyword>
<accession>A0AAV2TLV8</accession>
<dbReference type="PROSITE" id="PS01175">
    <property type="entry name" value="RIBONUCLEASE_II"/>
    <property type="match status" value="1"/>
</dbReference>
<dbReference type="PANTHER" id="PTHR23355:SF30">
    <property type="entry name" value="DIS3-LIKE EXONUCLEASE 1"/>
    <property type="match status" value="1"/>
</dbReference>
<dbReference type="Gene3D" id="2.40.50.140">
    <property type="entry name" value="Nucleic acid-binding proteins"/>
    <property type="match status" value="1"/>
</dbReference>
<comment type="caution">
    <text evidence="18">The sequence shown here is derived from an EMBL/GenBank/DDBJ whole genome shotgun (WGS) entry which is preliminary data.</text>
</comment>
<evidence type="ECO:0000256" key="13">
    <source>
        <dbReference type="ARBA" id="ARBA00077221"/>
    </source>
</evidence>
<dbReference type="Gene3D" id="2.40.50.700">
    <property type="match status" value="1"/>
</dbReference>
<dbReference type="InterPro" id="IPR012340">
    <property type="entry name" value="NA-bd_OB-fold"/>
</dbReference>
<protein>
    <recommendedName>
        <fullName evidence="4">DIS3-like exonuclease 1</fullName>
    </recommendedName>
    <alternativeName>
        <fullName evidence="13">Protein DIS3 homolog</fullName>
    </alternativeName>
    <alternativeName>
        <fullName evidence="14">Ribosomal RNA-processing protein 44</fullName>
    </alternativeName>
</protein>
<comment type="cofactor">
    <cofactor evidence="1">
        <name>Mg(2+)</name>
        <dbReference type="ChEBI" id="CHEBI:18420"/>
    </cofactor>
</comment>
<dbReference type="PANTHER" id="PTHR23355">
    <property type="entry name" value="RIBONUCLEASE"/>
    <property type="match status" value="1"/>
</dbReference>
<dbReference type="GO" id="GO:0003723">
    <property type="term" value="F:RNA binding"/>
    <property type="evidence" value="ECO:0007669"/>
    <property type="project" value="UniProtKB-KW"/>
</dbReference>
<evidence type="ECO:0000256" key="12">
    <source>
        <dbReference type="ARBA" id="ARBA00023242"/>
    </source>
</evidence>
<dbReference type="InterPro" id="IPR022966">
    <property type="entry name" value="RNase_II/R_CS"/>
</dbReference>
<keyword evidence="6" id="KW-0540">Nuclease</keyword>
<comment type="subcellular location">
    <subcellularLocation>
        <location evidence="2">Nucleus</location>
    </subcellularLocation>
</comment>
<dbReference type="GO" id="GO:0000956">
    <property type="term" value="P:nuclear-transcribed mRNA catabolic process"/>
    <property type="evidence" value="ECO:0007669"/>
    <property type="project" value="UniProtKB-ARBA"/>
</dbReference>
<dbReference type="FunFam" id="2.40.50.700:FF:000001">
    <property type="entry name" value="Exosome complex exonuclease exoribonuclease (Rrp44)"/>
    <property type="match status" value="1"/>
</dbReference>